<dbReference type="Pfam" id="PF00773">
    <property type="entry name" value="RNB"/>
    <property type="match status" value="2"/>
</dbReference>
<proteinExistence type="predicted"/>
<dbReference type="PANTHER" id="PTHR23355:SF9">
    <property type="entry name" value="DIS3-LIKE EXONUCLEASE 2"/>
    <property type="match status" value="1"/>
</dbReference>
<reference evidence="3 4" key="1">
    <citation type="submission" date="2024-01" db="EMBL/GenBank/DDBJ databases">
        <title>Uliginosibacterium soil sp. nov.</title>
        <authorList>
            <person name="Lv Y."/>
        </authorList>
    </citation>
    <scope>NUCLEOTIDE SEQUENCE [LARGE SCALE GENOMIC DNA]</scope>
    <source>
        <strain evidence="3 4">H3</strain>
    </source>
</reference>
<dbReference type="InterPro" id="IPR012340">
    <property type="entry name" value="NA-bd_OB-fold"/>
</dbReference>
<gene>
    <name evidence="3" type="ORF">VVD49_06685</name>
</gene>
<organism evidence="3 4">
    <name type="scientific">Uliginosibacterium silvisoli</name>
    <dbReference type="NCBI Taxonomy" id="3114758"/>
    <lineage>
        <taxon>Bacteria</taxon>
        <taxon>Pseudomonadati</taxon>
        <taxon>Pseudomonadota</taxon>
        <taxon>Betaproteobacteria</taxon>
        <taxon>Rhodocyclales</taxon>
        <taxon>Zoogloeaceae</taxon>
        <taxon>Uliginosibacterium</taxon>
    </lineage>
</organism>
<dbReference type="PANTHER" id="PTHR23355">
    <property type="entry name" value="RIBONUCLEASE"/>
    <property type="match status" value="1"/>
</dbReference>
<protein>
    <submittedName>
        <fullName evidence="3">RNB domain-containing ribonuclease</fullName>
    </submittedName>
</protein>
<dbReference type="InterPro" id="IPR001900">
    <property type="entry name" value="RNase_II/R"/>
</dbReference>
<dbReference type="SMART" id="SM00955">
    <property type="entry name" value="RNB"/>
    <property type="match status" value="1"/>
</dbReference>
<sequence length="680" mass="74322">MNVLFEEDGVFKTGTIMADNDTSLQVETPHGKRVKLKANTILLRYANPAASELLARAEQEAAALETDFLWEMCGDAEFGFAEFAQDYFGHPPSAIEATALLQGLQASPLHFHRKGRGRFRKAPPEILQAALAGAEKKRLQQEAITRMKDELLAGTLPAEFPPMLKQLLYRPDRNKLETKALEAACEASGMSVPRLMLKAGALPSSHDYLLGRFLFEYFPEGTGFPPVEAPAAPDDLPLADVQAFSIDDATTTEIDDALSLTPRDGGGWVVGIHIAAPCLGIKPGSAIDAIARTRLSTVYMPGNKITMLPDDLVEVFTLGAGSARPAVSLYVEVNSDYSLGGMRSCIERVPVAANLRHHDLEPVFNEETLANEFAGTPDFAFKRELSVLWEFATVLEAGRGKPSANQNAMDFNYYVDWEASTQDGPGQISIERRKRGSPLDKLVAELMILANSSWGKLLHEAGIPAIYRAQTGGRVRMTTAAAPHDGLGVDCYAWSTSPLRRYVDMCNQWQLVAHLRGEPAHFPTGSTELAVAMNDFDQTYKAYAEFQQGMERYWCLRWLRQNGLKEVSAKVLRENIVRLEDVPFVFKVHSLSNLNSGDRVQLSLEQFDLIDVELRAKYVATLPPLEQGGDTAEDEEIEAAELVLAGDDAAAASAAIVAETAAQERTDATPPASLAKDPAA</sequence>
<dbReference type="SUPFAM" id="SSF50249">
    <property type="entry name" value="Nucleic acid-binding proteins"/>
    <property type="match status" value="1"/>
</dbReference>
<dbReference type="RefSeq" id="WP_327598359.1">
    <property type="nucleotide sequence ID" value="NZ_JAYXHS010000001.1"/>
</dbReference>
<evidence type="ECO:0000313" key="4">
    <source>
        <dbReference type="Proteomes" id="UP001331561"/>
    </source>
</evidence>
<dbReference type="InterPro" id="IPR050180">
    <property type="entry name" value="RNR_Ribonuclease"/>
</dbReference>
<accession>A0ABU6K0U0</accession>
<feature type="domain" description="RNB" evidence="2">
    <location>
        <begin position="235"/>
        <end position="517"/>
    </location>
</feature>
<dbReference type="EMBL" id="JAYXHS010000001">
    <property type="protein sequence ID" value="MEC5385403.1"/>
    <property type="molecule type" value="Genomic_DNA"/>
</dbReference>
<comment type="caution">
    <text evidence="3">The sequence shown here is derived from an EMBL/GenBank/DDBJ whole genome shotgun (WGS) entry which is preliminary data.</text>
</comment>
<dbReference type="Proteomes" id="UP001331561">
    <property type="component" value="Unassembled WGS sequence"/>
</dbReference>
<keyword evidence="4" id="KW-1185">Reference proteome</keyword>
<feature type="region of interest" description="Disordered" evidence="1">
    <location>
        <begin position="660"/>
        <end position="680"/>
    </location>
</feature>
<evidence type="ECO:0000259" key="2">
    <source>
        <dbReference type="SMART" id="SM00955"/>
    </source>
</evidence>
<name>A0ABU6K0U0_9RHOO</name>
<evidence type="ECO:0000313" key="3">
    <source>
        <dbReference type="EMBL" id="MEC5385403.1"/>
    </source>
</evidence>
<evidence type="ECO:0000256" key="1">
    <source>
        <dbReference type="SAM" id="MobiDB-lite"/>
    </source>
</evidence>